<protein>
    <submittedName>
        <fullName evidence="1">Uncharacterized protein</fullName>
    </submittedName>
</protein>
<comment type="caution">
    <text evidence="1">The sequence shown here is derived from an EMBL/GenBank/DDBJ whole genome shotgun (WGS) entry which is preliminary data.</text>
</comment>
<dbReference type="EMBL" id="JACTNZ010000004">
    <property type="protein sequence ID" value="KAG5554555.1"/>
    <property type="molecule type" value="Genomic_DNA"/>
</dbReference>
<gene>
    <name evidence="1" type="ORF">RHGRI_012196</name>
</gene>
<dbReference type="Proteomes" id="UP000823749">
    <property type="component" value="Chromosome 4"/>
</dbReference>
<evidence type="ECO:0000313" key="1">
    <source>
        <dbReference type="EMBL" id="KAG5554555.1"/>
    </source>
</evidence>
<dbReference type="AlphaFoldDB" id="A0AAV6KQ63"/>
<keyword evidence="2" id="KW-1185">Reference proteome</keyword>
<accession>A0AAV6KQ63</accession>
<sequence length="106" mass="11949">MSSVSCTCASGTIPRYGLGRFLDMGLVCWNISICSKVCCKLLHRSYGRFLCLYGLRSSHLIRFIFERSSVELPGSCNQGAYTRSLLARDIGWGKIWFWSPIVCELV</sequence>
<reference evidence="1" key="1">
    <citation type="submission" date="2020-08" db="EMBL/GenBank/DDBJ databases">
        <title>Plant Genome Project.</title>
        <authorList>
            <person name="Zhang R.-G."/>
        </authorList>
    </citation>
    <scope>NUCLEOTIDE SEQUENCE</scope>
    <source>
        <strain evidence="1">WSP0</strain>
        <tissue evidence="1">Leaf</tissue>
    </source>
</reference>
<organism evidence="1 2">
    <name type="scientific">Rhododendron griersonianum</name>
    <dbReference type="NCBI Taxonomy" id="479676"/>
    <lineage>
        <taxon>Eukaryota</taxon>
        <taxon>Viridiplantae</taxon>
        <taxon>Streptophyta</taxon>
        <taxon>Embryophyta</taxon>
        <taxon>Tracheophyta</taxon>
        <taxon>Spermatophyta</taxon>
        <taxon>Magnoliopsida</taxon>
        <taxon>eudicotyledons</taxon>
        <taxon>Gunneridae</taxon>
        <taxon>Pentapetalae</taxon>
        <taxon>asterids</taxon>
        <taxon>Ericales</taxon>
        <taxon>Ericaceae</taxon>
        <taxon>Ericoideae</taxon>
        <taxon>Rhodoreae</taxon>
        <taxon>Rhododendron</taxon>
    </lineage>
</organism>
<proteinExistence type="predicted"/>
<evidence type="ECO:0000313" key="2">
    <source>
        <dbReference type="Proteomes" id="UP000823749"/>
    </source>
</evidence>
<name>A0AAV6KQ63_9ERIC</name>